<evidence type="ECO:0000313" key="4">
    <source>
        <dbReference type="EMBL" id="MEN2788980.1"/>
    </source>
</evidence>
<dbReference type="InterPro" id="IPR000863">
    <property type="entry name" value="Sulfotransferase_dom"/>
</dbReference>
<dbReference type="RefSeq" id="WP_343891640.1">
    <property type="nucleotide sequence ID" value="NZ_BAAAEH010000047.1"/>
</dbReference>
<dbReference type="Gene3D" id="3.40.50.300">
    <property type="entry name" value="P-loop containing nucleotide triphosphate hydrolases"/>
    <property type="match status" value="1"/>
</dbReference>
<evidence type="ECO:0000256" key="2">
    <source>
        <dbReference type="ARBA" id="ARBA00022679"/>
    </source>
</evidence>
<protein>
    <submittedName>
        <fullName evidence="4">Sulfotransferase domain-containing protein</fullName>
    </submittedName>
</protein>
<dbReference type="InterPro" id="IPR027417">
    <property type="entry name" value="P-loop_NTPase"/>
</dbReference>
<evidence type="ECO:0000313" key="5">
    <source>
        <dbReference type="Proteomes" id="UP001419910"/>
    </source>
</evidence>
<evidence type="ECO:0000256" key="1">
    <source>
        <dbReference type="ARBA" id="ARBA00005771"/>
    </source>
</evidence>
<dbReference type="Proteomes" id="UP001419910">
    <property type="component" value="Unassembled WGS sequence"/>
</dbReference>
<dbReference type="Pfam" id="PF00685">
    <property type="entry name" value="Sulfotransfer_1"/>
    <property type="match status" value="1"/>
</dbReference>
<accession>A0ABU9XZJ7</accession>
<organism evidence="4 5">
    <name type="scientific">Sphingomonas oligophenolica</name>
    <dbReference type="NCBI Taxonomy" id="301154"/>
    <lineage>
        <taxon>Bacteria</taxon>
        <taxon>Pseudomonadati</taxon>
        <taxon>Pseudomonadota</taxon>
        <taxon>Alphaproteobacteria</taxon>
        <taxon>Sphingomonadales</taxon>
        <taxon>Sphingomonadaceae</taxon>
        <taxon>Sphingomonas</taxon>
    </lineage>
</organism>
<dbReference type="EMBL" id="JBDIME010000003">
    <property type="protein sequence ID" value="MEN2788980.1"/>
    <property type="molecule type" value="Genomic_DNA"/>
</dbReference>
<feature type="domain" description="Sulfotransferase" evidence="3">
    <location>
        <begin position="124"/>
        <end position="287"/>
    </location>
</feature>
<comment type="similarity">
    <text evidence="1">Belongs to the sulfotransferase 1 family.</text>
</comment>
<reference evidence="4 5" key="1">
    <citation type="submission" date="2024-05" db="EMBL/GenBank/DDBJ databases">
        <authorList>
            <person name="Liu Q."/>
            <person name="Xin Y.-H."/>
        </authorList>
    </citation>
    <scope>NUCLEOTIDE SEQUENCE [LARGE SCALE GENOMIC DNA]</scope>
    <source>
        <strain evidence="4 5">CGMCC 1.10181</strain>
    </source>
</reference>
<comment type="caution">
    <text evidence="4">The sequence shown here is derived from an EMBL/GenBank/DDBJ whole genome shotgun (WGS) entry which is preliminary data.</text>
</comment>
<evidence type="ECO:0000259" key="3">
    <source>
        <dbReference type="Pfam" id="PF00685"/>
    </source>
</evidence>
<gene>
    <name evidence="4" type="ORF">ABC974_05025</name>
</gene>
<name>A0ABU9XZJ7_9SPHN</name>
<keyword evidence="5" id="KW-1185">Reference proteome</keyword>
<sequence>MRRTFWLASYPKSGNTWFRMLVANLRQDAPIDINDMPERSGIASARGLFDNVMLFPSGLLTHEECDRLRPRVYEEVARNAEQDDPEAPETRIGDVRFVKTHDAWTYTSDGEPLLGGLKGADGAILIVRDPRDVAPSLANHGNQTIDQSIAFMGEADAAFCGQRDRQANQLRQQLPRWSGYNSSWLDQADIPVHLVRYEDMQSDAAGVFRRAMAFAGIEISPDEAERAARFANFAELKQQETERGFREAPRTTPGGGFFRRGVSGAWHDELSAEQIAKIEVDHADMMARLGYPLSDRHGERIAR</sequence>
<proteinExistence type="inferred from homology"/>
<keyword evidence="2" id="KW-0808">Transferase</keyword>
<dbReference type="PANTHER" id="PTHR11783">
    <property type="entry name" value="SULFOTRANSFERASE SULT"/>
    <property type="match status" value="1"/>
</dbReference>
<dbReference type="SUPFAM" id="SSF52540">
    <property type="entry name" value="P-loop containing nucleoside triphosphate hydrolases"/>
    <property type="match status" value="1"/>
</dbReference>